<dbReference type="PANTHER" id="PTHR35008:SF8">
    <property type="entry name" value="ALCOHOL DEHYDROGENASE CYTOCHROME C SUBUNIT"/>
    <property type="match status" value="1"/>
</dbReference>
<dbReference type="GO" id="GO:0020037">
    <property type="term" value="F:heme binding"/>
    <property type="evidence" value="ECO:0007669"/>
    <property type="project" value="InterPro"/>
</dbReference>
<evidence type="ECO:0000256" key="2">
    <source>
        <dbReference type="ARBA" id="ARBA00022723"/>
    </source>
</evidence>
<keyword evidence="3 4" id="KW-0408">Iron</keyword>
<evidence type="ECO:0000259" key="5">
    <source>
        <dbReference type="PROSITE" id="PS51007"/>
    </source>
</evidence>
<dbReference type="PANTHER" id="PTHR35008">
    <property type="entry name" value="BLL4482 PROTEIN-RELATED"/>
    <property type="match status" value="1"/>
</dbReference>
<dbReference type="Gene3D" id="1.10.760.10">
    <property type="entry name" value="Cytochrome c-like domain"/>
    <property type="match status" value="1"/>
</dbReference>
<evidence type="ECO:0000313" key="7">
    <source>
        <dbReference type="Proteomes" id="UP000050509"/>
    </source>
</evidence>
<dbReference type="Pfam" id="PF00034">
    <property type="entry name" value="Cytochrom_C"/>
    <property type="match status" value="1"/>
</dbReference>
<comment type="caution">
    <text evidence="6">The sequence shown here is derived from an EMBL/GenBank/DDBJ whole genome shotgun (WGS) entry which is preliminary data.</text>
</comment>
<dbReference type="InterPro" id="IPR051459">
    <property type="entry name" value="Cytochrome_c-type_DH"/>
</dbReference>
<name>A0A0P9CQ46_9CHLR</name>
<dbReference type="GO" id="GO:0009055">
    <property type="term" value="F:electron transfer activity"/>
    <property type="evidence" value="ECO:0007669"/>
    <property type="project" value="InterPro"/>
</dbReference>
<dbReference type="InterPro" id="IPR036909">
    <property type="entry name" value="Cyt_c-like_dom_sf"/>
</dbReference>
<keyword evidence="7" id="KW-1185">Reference proteome</keyword>
<protein>
    <recommendedName>
        <fullName evidence="5">Cytochrome c domain-containing protein</fullName>
    </recommendedName>
</protein>
<evidence type="ECO:0000256" key="1">
    <source>
        <dbReference type="ARBA" id="ARBA00022617"/>
    </source>
</evidence>
<keyword evidence="1 4" id="KW-0349">Heme</keyword>
<dbReference type="Proteomes" id="UP000050509">
    <property type="component" value="Unassembled WGS sequence"/>
</dbReference>
<dbReference type="EMBL" id="LJCR01003264">
    <property type="protein sequence ID" value="KPV47760.1"/>
    <property type="molecule type" value="Genomic_DNA"/>
</dbReference>
<dbReference type="InterPro" id="IPR009056">
    <property type="entry name" value="Cyt_c-like_dom"/>
</dbReference>
<evidence type="ECO:0000256" key="4">
    <source>
        <dbReference type="PROSITE-ProRule" id="PRU00433"/>
    </source>
</evidence>
<dbReference type="AlphaFoldDB" id="A0A0P9CQ46"/>
<evidence type="ECO:0000313" key="6">
    <source>
        <dbReference type="EMBL" id="KPV47760.1"/>
    </source>
</evidence>
<accession>A0A0P9CQ46</accession>
<dbReference type="PROSITE" id="PS51007">
    <property type="entry name" value="CYTC"/>
    <property type="match status" value="1"/>
</dbReference>
<organism evidence="6 7">
    <name type="scientific">Kouleothrix aurantiaca</name>
    <dbReference type="NCBI Taxonomy" id="186479"/>
    <lineage>
        <taxon>Bacteria</taxon>
        <taxon>Bacillati</taxon>
        <taxon>Chloroflexota</taxon>
        <taxon>Chloroflexia</taxon>
        <taxon>Chloroflexales</taxon>
        <taxon>Roseiflexineae</taxon>
        <taxon>Roseiflexaceae</taxon>
        <taxon>Kouleothrix</taxon>
    </lineage>
</organism>
<sequence>AYVKSVPAVDNEPGSSDVQLLGRALFIAGQISALPAESIDHSAPAPAAVAPGATPQHGKYLITIGGCADCHNTALSGGPMTGAPPDAPPAANLTPQSELSGWTDADFIETMRTGVNPAGKQLNSFMPYKYIGLLSDDELRAMYLYLKTIPPKATGEQ</sequence>
<keyword evidence="2 4" id="KW-0479">Metal-binding</keyword>
<feature type="non-terminal residue" evidence="6">
    <location>
        <position position="1"/>
    </location>
</feature>
<gene>
    <name evidence="6" type="ORF">SE17_41715</name>
</gene>
<evidence type="ECO:0000256" key="3">
    <source>
        <dbReference type="ARBA" id="ARBA00023004"/>
    </source>
</evidence>
<reference evidence="6 7" key="1">
    <citation type="submission" date="2015-09" db="EMBL/GenBank/DDBJ databases">
        <title>Draft genome sequence of Kouleothrix aurantiaca JCM 19913.</title>
        <authorList>
            <person name="Hemp J."/>
        </authorList>
    </citation>
    <scope>NUCLEOTIDE SEQUENCE [LARGE SCALE GENOMIC DNA]</scope>
    <source>
        <strain evidence="6 7">COM-B</strain>
    </source>
</reference>
<dbReference type="SUPFAM" id="SSF46626">
    <property type="entry name" value="Cytochrome c"/>
    <property type="match status" value="1"/>
</dbReference>
<proteinExistence type="predicted"/>
<feature type="domain" description="Cytochrome c" evidence="5">
    <location>
        <begin position="53"/>
        <end position="150"/>
    </location>
</feature>
<dbReference type="GO" id="GO:0046872">
    <property type="term" value="F:metal ion binding"/>
    <property type="evidence" value="ECO:0007669"/>
    <property type="project" value="UniProtKB-KW"/>
</dbReference>